<evidence type="ECO:0000259" key="2">
    <source>
        <dbReference type="PROSITE" id="PS50965"/>
    </source>
</evidence>
<accession>A0ABP0TLN1</accession>
<sequence length="374" mass="42639">MARGDRARRRSHHLRRCRSCSASAMALRVLVTGVLTAGAVALYRQFQSIISALMRPDQYILDTERESDHAGRIAELKISSLFEGIQGLKIFQSLRIPDPGERQRRDIDMILLTNRNLHVVEVINWSGTIELSPDGSWAQHYRNGATIHHPNILEEIKGRAVLLESYIERRGVILPPGFVQPKVLLVNRDCRPEQAITIQPEVLSVDKWEHFLDHDLGRMESKRMKSTLKGPEQEGMLSELEMKQLQYILRTAPMWDRLELEGGRVVIGEFKGFRGHRKDMSRLEFANRSAVSHLAIIHQQSWIRNFFVTQKVQVVAKARDYRDANANWPVKKQYEEPLGQASVDSDTDVVFQTAGTSKVQQFGLLDVLTLSLSS</sequence>
<evidence type="ECO:0000256" key="1">
    <source>
        <dbReference type="SAM" id="Phobius"/>
    </source>
</evidence>
<dbReference type="Proteomes" id="UP001497512">
    <property type="component" value="Chromosome 12"/>
</dbReference>
<proteinExistence type="predicted"/>
<dbReference type="InterPro" id="IPR011528">
    <property type="entry name" value="NERD"/>
</dbReference>
<keyword evidence="1" id="KW-0812">Transmembrane</keyword>
<keyword evidence="1" id="KW-0472">Membrane</keyword>
<organism evidence="3 4">
    <name type="scientific">Sphagnum troendelagicum</name>
    <dbReference type="NCBI Taxonomy" id="128251"/>
    <lineage>
        <taxon>Eukaryota</taxon>
        <taxon>Viridiplantae</taxon>
        <taxon>Streptophyta</taxon>
        <taxon>Embryophyta</taxon>
        <taxon>Bryophyta</taxon>
        <taxon>Sphagnophytina</taxon>
        <taxon>Sphagnopsida</taxon>
        <taxon>Sphagnales</taxon>
        <taxon>Sphagnaceae</taxon>
        <taxon>Sphagnum</taxon>
    </lineage>
</organism>
<reference evidence="3" key="1">
    <citation type="submission" date="2024-02" db="EMBL/GenBank/DDBJ databases">
        <authorList>
            <consortium name="ELIXIR-Norway"/>
            <consortium name="Elixir Norway"/>
        </authorList>
    </citation>
    <scope>NUCLEOTIDE SEQUENCE</scope>
</reference>
<evidence type="ECO:0000313" key="3">
    <source>
        <dbReference type="EMBL" id="CAK9199755.1"/>
    </source>
</evidence>
<name>A0ABP0TLN1_9BRYO</name>
<dbReference type="Pfam" id="PF08378">
    <property type="entry name" value="NERD"/>
    <property type="match status" value="1"/>
</dbReference>
<dbReference type="PROSITE" id="PS50965">
    <property type="entry name" value="NERD"/>
    <property type="match status" value="1"/>
</dbReference>
<protein>
    <recommendedName>
        <fullName evidence="2">NERD domain-containing protein</fullName>
    </recommendedName>
</protein>
<keyword evidence="4" id="KW-1185">Reference proteome</keyword>
<gene>
    <name evidence="3" type="ORF">CSSPTR1EN2_LOCUS5095</name>
</gene>
<dbReference type="PANTHER" id="PTHR35287">
    <property type="entry name" value="SI:ZFOS-911D5.4"/>
    <property type="match status" value="1"/>
</dbReference>
<feature type="transmembrane region" description="Helical" evidence="1">
    <location>
        <begin position="21"/>
        <end position="43"/>
    </location>
</feature>
<dbReference type="EMBL" id="OZ019904">
    <property type="protein sequence ID" value="CAK9199755.1"/>
    <property type="molecule type" value="Genomic_DNA"/>
</dbReference>
<feature type="domain" description="NERD" evidence="2">
    <location>
        <begin position="70"/>
        <end position="186"/>
    </location>
</feature>
<evidence type="ECO:0000313" key="4">
    <source>
        <dbReference type="Proteomes" id="UP001497512"/>
    </source>
</evidence>
<dbReference type="PANTHER" id="PTHR35287:SF1">
    <property type="entry name" value="SI:ZFOS-911D5.4"/>
    <property type="match status" value="1"/>
</dbReference>
<keyword evidence="1" id="KW-1133">Transmembrane helix</keyword>